<accession>A0A9D4Y6N8</accession>
<dbReference type="Gramene" id="Psat02G0101300-T1">
    <property type="protein sequence ID" value="KAI5433993.1"/>
    <property type="gene ID" value="KIW84_021013"/>
</dbReference>
<reference evidence="2 3" key="1">
    <citation type="journal article" date="2022" name="Nat. Genet.">
        <title>Improved pea reference genome and pan-genome highlight genomic features and evolutionary characteristics.</title>
        <authorList>
            <person name="Yang T."/>
            <person name="Liu R."/>
            <person name="Luo Y."/>
            <person name="Hu S."/>
            <person name="Wang D."/>
            <person name="Wang C."/>
            <person name="Pandey M.K."/>
            <person name="Ge S."/>
            <person name="Xu Q."/>
            <person name="Li N."/>
            <person name="Li G."/>
            <person name="Huang Y."/>
            <person name="Saxena R.K."/>
            <person name="Ji Y."/>
            <person name="Li M."/>
            <person name="Yan X."/>
            <person name="He Y."/>
            <person name="Liu Y."/>
            <person name="Wang X."/>
            <person name="Xiang C."/>
            <person name="Varshney R.K."/>
            <person name="Ding H."/>
            <person name="Gao S."/>
            <person name="Zong X."/>
        </authorList>
    </citation>
    <scope>NUCLEOTIDE SEQUENCE [LARGE SCALE GENOMIC DNA]</scope>
    <source>
        <strain evidence="2 3">cv. Zhongwan 6</strain>
    </source>
</reference>
<name>A0A9D4Y6N8_PEA</name>
<protein>
    <submittedName>
        <fullName evidence="2">Uncharacterized protein</fullName>
    </submittedName>
</protein>
<organism evidence="2 3">
    <name type="scientific">Pisum sativum</name>
    <name type="common">Garden pea</name>
    <name type="synonym">Lathyrus oleraceus</name>
    <dbReference type="NCBI Taxonomy" id="3888"/>
    <lineage>
        <taxon>Eukaryota</taxon>
        <taxon>Viridiplantae</taxon>
        <taxon>Streptophyta</taxon>
        <taxon>Embryophyta</taxon>
        <taxon>Tracheophyta</taxon>
        <taxon>Spermatophyta</taxon>
        <taxon>Magnoliopsida</taxon>
        <taxon>eudicotyledons</taxon>
        <taxon>Gunneridae</taxon>
        <taxon>Pentapetalae</taxon>
        <taxon>rosids</taxon>
        <taxon>fabids</taxon>
        <taxon>Fabales</taxon>
        <taxon>Fabaceae</taxon>
        <taxon>Papilionoideae</taxon>
        <taxon>50 kb inversion clade</taxon>
        <taxon>NPAAA clade</taxon>
        <taxon>Hologalegina</taxon>
        <taxon>IRL clade</taxon>
        <taxon>Fabeae</taxon>
        <taxon>Lathyrus</taxon>
    </lineage>
</organism>
<evidence type="ECO:0000313" key="3">
    <source>
        <dbReference type="Proteomes" id="UP001058974"/>
    </source>
</evidence>
<feature type="region of interest" description="Disordered" evidence="1">
    <location>
        <begin position="26"/>
        <end position="117"/>
    </location>
</feature>
<comment type="caution">
    <text evidence="2">The sequence shown here is derived from an EMBL/GenBank/DDBJ whole genome shotgun (WGS) entry which is preliminary data.</text>
</comment>
<evidence type="ECO:0000256" key="1">
    <source>
        <dbReference type="SAM" id="MobiDB-lite"/>
    </source>
</evidence>
<proteinExistence type="predicted"/>
<keyword evidence="3" id="KW-1185">Reference proteome</keyword>
<dbReference type="EMBL" id="JAMSHJ010000002">
    <property type="protein sequence ID" value="KAI5433993.1"/>
    <property type="molecule type" value="Genomic_DNA"/>
</dbReference>
<dbReference type="AlphaFoldDB" id="A0A9D4Y6N8"/>
<feature type="compositionally biased region" description="Basic residues" evidence="1">
    <location>
        <begin position="28"/>
        <end position="40"/>
    </location>
</feature>
<dbReference type="Proteomes" id="UP001058974">
    <property type="component" value="Chromosome 2"/>
</dbReference>
<feature type="compositionally biased region" description="Polar residues" evidence="1">
    <location>
        <begin position="54"/>
        <end position="66"/>
    </location>
</feature>
<evidence type="ECO:0000313" key="2">
    <source>
        <dbReference type="EMBL" id="KAI5433993.1"/>
    </source>
</evidence>
<feature type="compositionally biased region" description="Basic and acidic residues" evidence="1">
    <location>
        <begin position="75"/>
        <end position="90"/>
    </location>
</feature>
<gene>
    <name evidence="2" type="ORF">KIW84_021013</name>
</gene>
<sequence>MIIANKMRIHGDKMEDVTIIEKILRSMTAKRSRQGKRRGRGGYGRGDSGRSKNHINNPANHQNLDNSGRGKGRSGYREEAIEEPKWKNAMDEEITSTEKNNIWELVDDPQVQKRKPK</sequence>